<feature type="compositionally biased region" description="Basic and acidic residues" evidence="1">
    <location>
        <begin position="196"/>
        <end position="205"/>
    </location>
</feature>
<gene>
    <name evidence="2" type="ORF">N7468_007203</name>
</gene>
<keyword evidence="3" id="KW-1185">Reference proteome</keyword>
<dbReference type="GeneID" id="83203802"/>
<dbReference type="EMBL" id="JAPQKS010000005">
    <property type="protein sequence ID" value="KAJ5225978.1"/>
    <property type="molecule type" value="Genomic_DNA"/>
</dbReference>
<dbReference type="RefSeq" id="XP_058329389.1">
    <property type="nucleotide sequence ID" value="XM_058476499.1"/>
</dbReference>
<protein>
    <submittedName>
        <fullName evidence="2">Uncharacterized protein</fullName>
    </submittedName>
</protein>
<feature type="compositionally biased region" description="Basic and acidic residues" evidence="1">
    <location>
        <begin position="133"/>
        <end position="145"/>
    </location>
</feature>
<reference evidence="2" key="2">
    <citation type="journal article" date="2023" name="IMA Fungus">
        <title>Comparative genomic study of the Penicillium genus elucidates a diverse pangenome and 15 lateral gene transfer events.</title>
        <authorList>
            <person name="Petersen C."/>
            <person name="Sorensen T."/>
            <person name="Nielsen M.R."/>
            <person name="Sondergaard T.E."/>
            <person name="Sorensen J.L."/>
            <person name="Fitzpatrick D.A."/>
            <person name="Frisvad J.C."/>
            <person name="Nielsen K.L."/>
        </authorList>
    </citation>
    <scope>NUCLEOTIDE SEQUENCE</scope>
    <source>
        <strain evidence="2">IBT 19713</strain>
    </source>
</reference>
<proteinExistence type="predicted"/>
<reference evidence="2" key="1">
    <citation type="submission" date="2022-11" db="EMBL/GenBank/DDBJ databases">
        <authorList>
            <person name="Petersen C."/>
        </authorList>
    </citation>
    <scope>NUCLEOTIDE SEQUENCE</scope>
    <source>
        <strain evidence="2">IBT 19713</strain>
    </source>
</reference>
<sequence length="264" mass="29717">MPHGWYWLGYRMPKSLLRSDRNRPIQSIPVYYDEYPTVPAQKPDRMSTPAPAPAPEARESIPTEPLIWPQGERERAQPWTPSSRDRATAAPRRCCCIYCIGHEPETAQKYQADECGCLKCQPWAQFELHPAHRHPEAPVRADPDTARPAPSPSARASAEGYREKSYDFHIPTPATRKANETARSKTPRTKVTTRPDNLRETETHSRSPPSYSDCCPDCLDGKEDAGAAYEPNVEMAEVLCGDDGHQFDDYLLAIPVKIPSARLH</sequence>
<dbReference type="Proteomes" id="UP001150941">
    <property type="component" value="Unassembled WGS sequence"/>
</dbReference>
<accession>A0A9W9TKF8</accession>
<evidence type="ECO:0000313" key="3">
    <source>
        <dbReference type="Proteomes" id="UP001150941"/>
    </source>
</evidence>
<feature type="compositionally biased region" description="Low complexity" evidence="1">
    <location>
        <begin position="146"/>
        <end position="158"/>
    </location>
</feature>
<organism evidence="2 3">
    <name type="scientific">Penicillium chermesinum</name>
    <dbReference type="NCBI Taxonomy" id="63820"/>
    <lineage>
        <taxon>Eukaryota</taxon>
        <taxon>Fungi</taxon>
        <taxon>Dikarya</taxon>
        <taxon>Ascomycota</taxon>
        <taxon>Pezizomycotina</taxon>
        <taxon>Eurotiomycetes</taxon>
        <taxon>Eurotiomycetidae</taxon>
        <taxon>Eurotiales</taxon>
        <taxon>Aspergillaceae</taxon>
        <taxon>Penicillium</taxon>
    </lineage>
</organism>
<dbReference type="AlphaFoldDB" id="A0A9W9TKF8"/>
<feature type="region of interest" description="Disordered" evidence="1">
    <location>
        <begin position="133"/>
        <end position="210"/>
    </location>
</feature>
<feature type="region of interest" description="Disordered" evidence="1">
    <location>
        <begin position="39"/>
        <end position="64"/>
    </location>
</feature>
<evidence type="ECO:0000313" key="2">
    <source>
        <dbReference type="EMBL" id="KAJ5225978.1"/>
    </source>
</evidence>
<comment type="caution">
    <text evidence="2">The sequence shown here is derived from an EMBL/GenBank/DDBJ whole genome shotgun (WGS) entry which is preliminary data.</text>
</comment>
<evidence type="ECO:0000256" key="1">
    <source>
        <dbReference type="SAM" id="MobiDB-lite"/>
    </source>
</evidence>
<name>A0A9W9TKF8_9EURO</name>